<reference evidence="18" key="3">
    <citation type="submission" date="2025-08" db="UniProtKB">
        <authorList>
            <consortium name="Ensembl"/>
        </authorList>
    </citation>
    <scope>IDENTIFICATION</scope>
    <source>
        <strain evidence="18">JP 163 A</strain>
    </source>
</reference>
<dbReference type="eggNOG" id="KOG3516">
    <property type="taxonomic scope" value="Eukaryota"/>
</dbReference>
<evidence type="ECO:0000256" key="13">
    <source>
        <dbReference type="SAM" id="Phobius"/>
    </source>
</evidence>
<dbReference type="InterPro" id="IPR002181">
    <property type="entry name" value="Fibrinogen_a/b/g_C_dom"/>
</dbReference>
<evidence type="ECO:0000256" key="5">
    <source>
        <dbReference type="ARBA" id="ARBA00022729"/>
    </source>
</evidence>
<feature type="domain" description="EGF-like" evidence="16">
    <location>
        <begin position="1015"/>
        <end position="1053"/>
    </location>
</feature>
<keyword evidence="7 13" id="KW-1133">Transmembrane helix</keyword>
<evidence type="ECO:0000256" key="9">
    <source>
        <dbReference type="ARBA" id="ARBA00023157"/>
    </source>
</evidence>
<evidence type="ECO:0000313" key="19">
    <source>
        <dbReference type="Proteomes" id="UP000002852"/>
    </source>
</evidence>
<dbReference type="SUPFAM" id="SSF49785">
    <property type="entry name" value="Galactose-binding domain-like"/>
    <property type="match status" value="1"/>
</dbReference>
<evidence type="ECO:0000259" key="16">
    <source>
        <dbReference type="PROSITE" id="PS50026"/>
    </source>
</evidence>
<accession>M3ZTX0</accession>
<evidence type="ECO:0000256" key="11">
    <source>
        <dbReference type="PROSITE-ProRule" id="PRU00122"/>
    </source>
</evidence>
<dbReference type="InParanoid" id="M3ZTX0"/>
<feature type="disulfide bond" evidence="11">
    <location>
        <begin position="987"/>
        <end position="1014"/>
    </location>
</feature>
<evidence type="ECO:0000256" key="3">
    <source>
        <dbReference type="ARBA" id="ARBA00022536"/>
    </source>
</evidence>
<evidence type="ECO:0000256" key="10">
    <source>
        <dbReference type="PROSITE-ProRule" id="PRU00076"/>
    </source>
</evidence>
<feature type="domain" description="Laminin G" evidence="15">
    <location>
        <begin position="1073"/>
        <end position="1260"/>
    </location>
</feature>
<dbReference type="SMART" id="SM00181">
    <property type="entry name" value="EGF"/>
    <property type="match status" value="2"/>
</dbReference>
<protein>
    <submittedName>
        <fullName evidence="18">Contactin-associated protein-like 4</fullName>
    </submittedName>
</protein>
<dbReference type="GO" id="GO:0016020">
    <property type="term" value="C:membrane"/>
    <property type="evidence" value="ECO:0007669"/>
    <property type="project" value="UniProtKB-SubCell"/>
</dbReference>
<feature type="domain" description="Fibrinogen C-terminal" evidence="17">
    <location>
        <begin position="637"/>
        <end position="689"/>
    </location>
</feature>
<keyword evidence="19" id="KW-1185">Reference proteome</keyword>
<feature type="domain" description="F5/8 type C" evidence="14">
    <location>
        <begin position="92"/>
        <end position="238"/>
    </location>
</feature>
<dbReference type="CDD" id="cd00057">
    <property type="entry name" value="FA58C"/>
    <property type="match status" value="1"/>
</dbReference>
<proteinExistence type="inferred from homology"/>
<dbReference type="HOGENOM" id="CLU_003504_1_0_1"/>
<dbReference type="SMART" id="SM00282">
    <property type="entry name" value="LamG"/>
    <property type="match status" value="4"/>
</dbReference>
<comment type="similarity">
    <text evidence="2">Belongs to the neurexin family.</text>
</comment>
<evidence type="ECO:0000259" key="17">
    <source>
        <dbReference type="PROSITE" id="PS51406"/>
    </source>
</evidence>
<feature type="domain" description="Laminin G" evidence="15">
    <location>
        <begin position="849"/>
        <end position="1014"/>
    </location>
</feature>
<keyword evidence="6" id="KW-0677">Repeat</keyword>
<comment type="subcellular location">
    <subcellularLocation>
        <location evidence="1">Membrane</location>
        <topology evidence="1">Single-pass type I membrane protein</topology>
    </subcellularLocation>
</comment>
<dbReference type="STRING" id="8083.ENSXMAP00000005663"/>
<feature type="domain" description="EGF-like" evidence="16">
    <location>
        <begin position="601"/>
        <end position="638"/>
    </location>
</feature>
<dbReference type="InterPro" id="IPR008979">
    <property type="entry name" value="Galactose-bd-like_sf"/>
</dbReference>
<dbReference type="InterPro" id="IPR050372">
    <property type="entry name" value="Neurexin-related_CASP"/>
</dbReference>
<dbReference type="PROSITE" id="PS01285">
    <property type="entry name" value="FA58C_1"/>
    <property type="match status" value="1"/>
</dbReference>
<dbReference type="Proteomes" id="UP000002852">
    <property type="component" value="Unassembled WGS sequence"/>
</dbReference>
<dbReference type="CDD" id="cd00110">
    <property type="entry name" value="LamG"/>
    <property type="match status" value="4"/>
</dbReference>
<dbReference type="SMART" id="SM00231">
    <property type="entry name" value="FA58C"/>
    <property type="match status" value="1"/>
</dbReference>
<evidence type="ECO:0000259" key="15">
    <source>
        <dbReference type="PROSITE" id="PS50025"/>
    </source>
</evidence>
<dbReference type="PROSITE" id="PS50026">
    <property type="entry name" value="EGF_3"/>
    <property type="match status" value="2"/>
</dbReference>
<keyword evidence="9 11" id="KW-1015">Disulfide bond</keyword>
<dbReference type="PANTHER" id="PTHR15036:SF40">
    <property type="entry name" value="CONTACTIN-ASSOCIATED PROTEIN-LIKE 4"/>
    <property type="match status" value="1"/>
</dbReference>
<dbReference type="Gene3D" id="2.60.120.260">
    <property type="entry name" value="Galactose-binding domain-like"/>
    <property type="match status" value="1"/>
</dbReference>
<evidence type="ECO:0000259" key="14">
    <source>
        <dbReference type="PROSITE" id="PS50022"/>
    </source>
</evidence>
<dbReference type="GeneTree" id="ENSGT00940000160228"/>
<evidence type="ECO:0000256" key="12">
    <source>
        <dbReference type="SAM" id="MobiDB-lite"/>
    </source>
</evidence>
<evidence type="ECO:0000256" key="1">
    <source>
        <dbReference type="ARBA" id="ARBA00004479"/>
    </source>
</evidence>
<dbReference type="Gene3D" id="2.60.120.200">
    <property type="match status" value="4"/>
</dbReference>
<evidence type="ECO:0000256" key="8">
    <source>
        <dbReference type="ARBA" id="ARBA00023136"/>
    </source>
</evidence>
<keyword evidence="8 13" id="KW-0472">Membrane</keyword>
<feature type="transmembrane region" description="Helical" evidence="13">
    <location>
        <begin position="1298"/>
        <end position="1322"/>
    </location>
</feature>
<name>M3ZTX0_XIPMA</name>
<dbReference type="Gene3D" id="2.60.120.1000">
    <property type="match status" value="1"/>
</dbReference>
<feature type="region of interest" description="Disordered" evidence="12">
    <location>
        <begin position="99"/>
        <end position="119"/>
    </location>
</feature>
<dbReference type="FunFam" id="2.60.120.200:FF:000026">
    <property type="entry name" value="contactin-associated protein-like 4 isoform X1"/>
    <property type="match status" value="1"/>
</dbReference>
<dbReference type="SUPFAM" id="SSF49899">
    <property type="entry name" value="Concanavalin A-like lectins/glucanases"/>
    <property type="match status" value="4"/>
</dbReference>
<evidence type="ECO:0000256" key="6">
    <source>
        <dbReference type="ARBA" id="ARBA00022737"/>
    </source>
</evidence>
<comment type="caution">
    <text evidence="10">Lacks conserved residue(s) required for the propagation of feature annotation.</text>
</comment>
<feature type="compositionally biased region" description="Low complexity" evidence="12">
    <location>
        <begin position="99"/>
        <end position="114"/>
    </location>
</feature>
<dbReference type="InterPro" id="IPR036056">
    <property type="entry name" value="Fibrinogen-like_C"/>
</dbReference>
<dbReference type="CDD" id="cd00054">
    <property type="entry name" value="EGF_CA"/>
    <property type="match status" value="1"/>
</dbReference>
<dbReference type="InterPro" id="IPR013320">
    <property type="entry name" value="ConA-like_dom_sf"/>
</dbReference>
<dbReference type="Gene3D" id="2.10.25.10">
    <property type="entry name" value="Laminin"/>
    <property type="match status" value="2"/>
</dbReference>
<reference evidence="19" key="1">
    <citation type="submission" date="2012-01" db="EMBL/GenBank/DDBJ databases">
        <authorList>
            <person name="Walter R."/>
            <person name="Schartl M."/>
            <person name="Warren W."/>
        </authorList>
    </citation>
    <scope>NUCLEOTIDE SEQUENCE [LARGE SCALE GENOMIC DNA]</scope>
    <source>
        <strain evidence="19">JP 163 A</strain>
    </source>
</reference>
<dbReference type="PROSITE" id="PS50022">
    <property type="entry name" value="FA58C_3"/>
    <property type="match status" value="1"/>
</dbReference>
<dbReference type="OMA" id="CANTGYM"/>
<feature type="domain" description="Laminin G" evidence="15">
    <location>
        <begin position="423"/>
        <end position="599"/>
    </location>
</feature>
<dbReference type="SUPFAM" id="SSF56496">
    <property type="entry name" value="Fibrinogen C-terminal domain-like"/>
    <property type="match status" value="1"/>
</dbReference>
<keyword evidence="3 10" id="KW-0245">EGF-like domain</keyword>
<feature type="region of interest" description="Disordered" evidence="12">
    <location>
        <begin position="1262"/>
        <end position="1285"/>
    </location>
</feature>
<dbReference type="Ensembl" id="ENSXMAT00000005669.2">
    <property type="protein sequence ID" value="ENSXMAP00000005663.1"/>
    <property type="gene ID" value="ENSXMAG00000005623.2"/>
</dbReference>
<dbReference type="FunFam" id="2.60.120.260:FF:000016">
    <property type="entry name" value="Contactin-associated protein-like 4 isoform 1"/>
    <property type="match status" value="1"/>
</dbReference>
<keyword evidence="4 13" id="KW-0812">Transmembrane</keyword>
<dbReference type="InterPro" id="IPR001791">
    <property type="entry name" value="Laminin_G"/>
</dbReference>
<dbReference type="PROSITE" id="PS51406">
    <property type="entry name" value="FIBRINOGEN_C_2"/>
    <property type="match status" value="1"/>
</dbReference>
<evidence type="ECO:0000256" key="2">
    <source>
        <dbReference type="ARBA" id="ARBA00010241"/>
    </source>
</evidence>
<dbReference type="Pfam" id="PF00754">
    <property type="entry name" value="F5_F8_type_C"/>
    <property type="match status" value="1"/>
</dbReference>
<dbReference type="Pfam" id="PF02210">
    <property type="entry name" value="Laminin_G_2"/>
    <property type="match status" value="4"/>
</dbReference>
<organism evidence="18 19">
    <name type="scientific">Xiphophorus maculatus</name>
    <name type="common">Southern platyfish</name>
    <name type="synonym">Platypoecilus maculatus</name>
    <dbReference type="NCBI Taxonomy" id="8083"/>
    <lineage>
        <taxon>Eukaryota</taxon>
        <taxon>Metazoa</taxon>
        <taxon>Chordata</taxon>
        <taxon>Craniata</taxon>
        <taxon>Vertebrata</taxon>
        <taxon>Euteleostomi</taxon>
        <taxon>Actinopterygii</taxon>
        <taxon>Neopterygii</taxon>
        <taxon>Teleostei</taxon>
        <taxon>Neoteleostei</taxon>
        <taxon>Acanthomorphata</taxon>
        <taxon>Ovalentaria</taxon>
        <taxon>Atherinomorphae</taxon>
        <taxon>Cyprinodontiformes</taxon>
        <taxon>Poeciliidae</taxon>
        <taxon>Poeciliinae</taxon>
        <taxon>Xiphophorus</taxon>
    </lineage>
</organism>
<feature type="domain" description="Laminin G" evidence="15">
    <location>
        <begin position="244"/>
        <end position="417"/>
    </location>
</feature>
<reference evidence="18" key="4">
    <citation type="submission" date="2025-09" db="UniProtKB">
        <authorList>
            <consortium name="Ensembl"/>
        </authorList>
    </citation>
    <scope>IDENTIFICATION</scope>
    <source>
        <strain evidence="18">JP 163 A</strain>
    </source>
</reference>
<sequence>MNSLSLCLCLPPSPLPPQSAESSRADGSLRGFTRISASDEDSSESSREGEQINAAASLHFIMDLWTSRRRGTNTRLVLMLVSWCVDINAETCRRPLVSSLSPSSFRSSSQLSSSHGPGFAKLNRREGAGGWSPLDSDKYQWLEVDLGGRTQITSVATQGRYGSSDWQTAYQLMFSDTGHNWRQYRWEGRIGAFPGNSNADSVVQHNLQHPVIARFVRVAPLRWNPNGRIGLRLEAYGCPYNSDTVSFDGDSSLVFKLSQRPRQTSTNTICLTFKTMRNSGFLLHAEGRNELGLTLDLQDGRLLLLLRKGKSSRQHLVSLGSLLDDQHWHRVAVEQHGSHFNLTVDKNTKWVVIPPWFTHWDYDQMTVGADQNLDSQNSNRNFHGCVENLLYDGQNLIGLAKQRDQSVTAMGNVTFSCSEPVFVAVTFTGPRSFLRLPGDIGLLSAGVSLGLQFRTWDTEVLLLTFDLPKRDGTVWLHLRDAKVHLQIHKAGKPPVELKAGSCLNDGQWHSVDLRSRQHLTVTVDGTEVASASPTYPITPGGQLIYGGCPAEGNGRSCRNPSSAFQGCMRLLTVEDELVDLIKVQQRLMGDYSNLQIDMCGIMDRCSPSYCEHGGSCTQSWSTFDCNCSGTGYGGATCHSSIYKRSCEAYKHRGNTSGYYYIDADGSGPIKPQLLFCNMTEVETWTVVQHNNTELTKIQPSTERSQHLTHFEYAADEEQLMATINQSEYCEQELAYHCRKSRLLNLPEGGPLSWWVGGPGTGQRQTYWGGALPGSQQCACSLQENCLDPKRHCNCDADHRTVWSSDSGLLTHKESLPVRSLVLGDVRRPGSESSYQVGPLRCYGDKSIWNAAFFAKETSYLHFPTFHGELSADISLLFKTTSSSGVLLENLGIRDFIRLELSSPTEVVFSFDVGNGPLEVSVKAGVPLNDDRWHRIQAERNVREASLRLDELPAATQEAPADGHIHLQLNSQLFVGGTASRQKGFRGCIRSLQLNGVTLDLEERATVTPGVQAGCPGHCGTYGGLCQNQGRCVEGTRSFSCDCSSSAFTGAFCDQDVSVAFEPETSLSYSFEENLPNESNGSSSSHLSPFLPNLNLRGENVSLSFRSAQSPALFLYVSSRRRQYLALLLNKQEQLEVRYRLESSREEEILRSRVRSLANGQLHSVSVSRLADSVTIQVDQHSKEHFNMTSGVEFSGIRSLTLGRVHNSQGLDPALAQLGSLGFAGCLSAVLFNSISPLKAALLRPRAGSVVVRGPLIRSSCGPAAANPHAAENTHHQPDQSGSVGGGQPLVNALRSDSALIGGLIVVIFGIVAALAILIRLLYRRKGACQNQELTKTEDSNRLQFTSQTISQFGLTESQKEYFI</sequence>
<evidence type="ECO:0000256" key="7">
    <source>
        <dbReference type="ARBA" id="ARBA00022989"/>
    </source>
</evidence>
<dbReference type="PANTHER" id="PTHR15036">
    <property type="entry name" value="PIKACHURIN-LIKE PROTEIN"/>
    <property type="match status" value="1"/>
</dbReference>
<evidence type="ECO:0000313" key="18">
    <source>
        <dbReference type="Ensembl" id="ENSXMAP00000005663.1"/>
    </source>
</evidence>
<dbReference type="InterPro" id="IPR000421">
    <property type="entry name" value="FA58C"/>
</dbReference>
<reference evidence="19" key="2">
    <citation type="journal article" date="2013" name="Nat. Genet.">
        <title>The genome of the platyfish, Xiphophorus maculatus, provides insights into evolutionary adaptation and several complex traits.</title>
        <authorList>
            <person name="Schartl M."/>
            <person name="Walter R.B."/>
            <person name="Shen Y."/>
            <person name="Garcia T."/>
            <person name="Catchen J."/>
            <person name="Amores A."/>
            <person name="Braasch I."/>
            <person name="Chalopin D."/>
            <person name="Volff J.N."/>
            <person name="Lesch K.P."/>
            <person name="Bisazza A."/>
            <person name="Minx P."/>
            <person name="Hillier L."/>
            <person name="Wilson R.K."/>
            <person name="Fuerstenberg S."/>
            <person name="Boore J."/>
            <person name="Searle S."/>
            <person name="Postlethwait J.H."/>
            <person name="Warren W.C."/>
        </authorList>
    </citation>
    <scope>NUCLEOTIDE SEQUENCE [LARGE SCALE GENOMIC DNA]</scope>
    <source>
        <strain evidence="19">JP 163 A</strain>
    </source>
</reference>
<keyword evidence="5" id="KW-0732">Signal</keyword>
<evidence type="ECO:0000256" key="4">
    <source>
        <dbReference type="ARBA" id="ARBA00022692"/>
    </source>
</evidence>
<dbReference type="InterPro" id="IPR000742">
    <property type="entry name" value="EGF"/>
</dbReference>
<dbReference type="PROSITE" id="PS50025">
    <property type="entry name" value="LAM_G_DOMAIN"/>
    <property type="match status" value="4"/>
</dbReference>